<dbReference type="EMBL" id="UNSH01000086">
    <property type="protein sequence ID" value="SZF06017.1"/>
    <property type="molecule type" value="Genomic_DNA"/>
</dbReference>
<proteinExistence type="predicted"/>
<feature type="region of interest" description="Disordered" evidence="1">
    <location>
        <begin position="370"/>
        <end position="397"/>
    </location>
</feature>
<dbReference type="AlphaFoldDB" id="A0A383V1K1"/>
<evidence type="ECO:0000313" key="3">
    <source>
        <dbReference type="EMBL" id="SZF06017.1"/>
    </source>
</evidence>
<evidence type="ECO:0000256" key="2">
    <source>
        <dbReference type="SAM" id="Phobius"/>
    </source>
</evidence>
<feature type="region of interest" description="Disordered" evidence="1">
    <location>
        <begin position="159"/>
        <end position="193"/>
    </location>
</feature>
<keyword evidence="2" id="KW-1133">Transmembrane helix</keyword>
<keyword evidence="2" id="KW-0472">Membrane</keyword>
<evidence type="ECO:0000256" key="1">
    <source>
        <dbReference type="SAM" id="MobiDB-lite"/>
    </source>
</evidence>
<accession>A0A383V1K1</accession>
<evidence type="ECO:0000313" key="4">
    <source>
        <dbReference type="Proteomes" id="UP000275772"/>
    </source>
</evidence>
<gene>
    <name evidence="3" type="ORF">BLGHR1_16820</name>
</gene>
<name>A0A383V1K1_BLUHO</name>
<dbReference type="Proteomes" id="UP000275772">
    <property type="component" value="Unassembled WGS sequence"/>
</dbReference>
<dbReference type="VEuPathDB" id="FungiDB:BLGHR1_16820"/>
<feature type="transmembrane region" description="Helical" evidence="2">
    <location>
        <begin position="212"/>
        <end position="234"/>
    </location>
</feature>
<feature type="region of interest" description="Disordered" evidence="1">
    <location>
        <begin position="433"/>
        <end position="457"/>
    </location>
</feature>
<keyword evidence="2" id="KW-0812">Transmembrane</keyword>
<sequence length="471" mass="50811">MSSSELLCFRKPSLQSSSISESIRPQLDSEKRENEFIYAQPPLILRPDPSRHHELTGTRVRRDLVTPPASLWNRNPQVQLPSEPGEVESRVSQAVQECSAQATLSLESALKSMSSAIASANLASSSAQHSAEQAISLANVSASRAISSAMATQTTLQTETLQTETSVGSAIESTASGGASPSMLPTSASNQIQTDCPSAQATNAIRMTGPQLALTIIGTIIFSSLVTFLLFFFFRRHRRQMKSRARDGQQNLPEIPHHAAGTRNVGNEIDKGGKVLLRGEQGLQLVKKPTLVDVSLNRKVEEPKSLKKTVVQWDPSKGPTVLPIKPLSELSPTISEALDTTDVPMTGEKEKFLTPGEQAMLSPSSKCYEADLEDGAESPVTLSSPSPYVTEESKKIPDPQASFHSLLTTEHPVRNTAEWLLARDENLGECSAPDVDCSQVSSGTNKPLPPSKPDNQEYLQSVNTSCVGLAF</sequence>
<reference evidence="3 4" key="1">
    <citation type="submission" date="2017-11" db="EMBL/GenBank/DDBJ databases">
        <authorList>
            <person name="Kracher B."/>
        </authorList>
    </citation>
    <scope>NUCLEOTIDE SEQUENCE [LARGE SCALE GENOMIC DNA]</scope>
    <source>
        <strain evidence="3 4">RACE1</strain>
    </source>
</reference>
<protein>
    <submittedName>
        <fullName evidence="3">Uncharacterized protein</fullName>
    </submittedName>
</protein>
<organism evidence="3 4">
    <name type="scientific">Blumeria hordei</name>
    <name type="common">Barley powdery mildew</name>
    <name type="synonym">Blumeria graminis f. sp. hordei</name>
    <dbReference type="NCBI Taxonomy" id="2867405"/>
    <lineage>
        <taxon>Eukaryota</taxon>
        <taxon>Fungi</taxon>
        <taxon>Dikarya</taxon>
        <taxon>Ascomycota</taxon>
        <taxon>Pezizomycotina</taxon>
        <taxon>Leotiomycetes</taxon>
        <taxon>Erysiphales</taxon>
        <taxon>Erysiphaceae</taxon>
        <taxon>Blumeria</taxon>
    </lineage>
</organism>
<feature type="compositionally biased region" description="Polar residues" evidence="1">
    <location>
        <begin position="166"/>
        <end position="193"/>
    </location>
</feature>
<feature type="region of interest" description="Disordered" evidence="1">
    <location>
        <begin position="244"/>
        <end position="267"/>
    </location>
</feature>